<protein>
    <recommendedName>
        <fullName evidence="9">Signal peptidase II</fullName>
    </recommendedName>
</protein>
<dbReference type="Pfam" id="PF01252">
    <property type="entry name" value="Peptidase_A8"/>
    <property type="match status" value="1"/>
</dbReference>
<feature type="transmembrane region" description="Helical" evidence="7">
    <location>
        <begin position="53"/>
        <end position="74"/>
    </location>
</feature>
<evidence type="ECO:0000313" key="8">
    <source>
        <dbReference type="EMBL" id="GAH08181.1"/>
    </source>
</evidence>
<accession>X1CIL2</accession>
<dbReference type="InterPro" id="IPR001872">
    <property type="entry name" value="Peptidase_A8"/>
</dbReference>
<organism evidence="8">
    <name type="scientific">marine sediment metagenome</name>
    <dbReference type="NCBI Taxonomy" id="412755"/>
    <lineage>
        <taxon>unclassified sequences</taxon>
        <taxon>metagenomes</taxon>
        <taxon>ecological metagenomes</taxon>
    </lineage>
</organism>
<keyword evidence="4" id="KW-0378">Hydrolase</keyword>
<dbReference type="GO" id="GO:0004190">
    <property type="term" value="F:aspartic-type endopeptidase activity"/>
    <property type="evidence" value="ECO:0007669"/>
    <property type="project" value="InterPro"/>
</dbReference>
<evidence type="ECO:0000256" key="5">
    <source>
        <dbReference type="ARBA" id="ARBA00022989"/>
    </source>
</evidence>
<dbReference type="AlphaFoldDB" id="X1CIL2"/>
<evidence type="ECO:0000256" key="2">
    <source>
        <dbReference type="ARBA" id="ARBA00022670"/>
    </source>
</evidence>
<feature type="non-terminal residue" evidence="8">
    <location>
        <position position="109"/>
    </location>
</feature>
<dbReference type="PANTHER" id="PTHR33695:SF1">
    <property type="entry name" value="LIPOPROTEIN SIGNAL PEPTIDASE"/>
    <property type="match status" value="1"/>
</dbReference>
<dbReference type="PANTHER" id="PTHR33695">
    <property type="entry name" value="LIPOPROTEIN SIGNAL PEPTIDASE"/>
    <property type="match status" value="1"/>
</dbReference>
<reference evidence="8" key="1">
    <citation type="journal article" date="2014" name="Front. Microbiol.">
        <title>High frequency of phylogenetically diverse reductive dehalogenase-homologous genes in deep subseafloor sedimentary metagenomes.</title>
        <authorList>
            <person name="Kawai M."/>
            <person name="Futagami T."/>
            <person name="Toyoda A."/>
            <person name="Takaki Y."/>
            <person name="Nishi S."/>
            <person name="Hori S."/>
            <person name="Arai W."/>
            <person name="Tsubouchi T."/>
            <person name="Morono Y."/>
            <person name="Uchiyama I."/>
            <person name="Ito T."/>
            <person name="Fujiyama A."/>
            <person name="Inagaki F."/>
            <person name="Takami H."/>
        </authorList>
    </citation>
    <scope>NUCLEOTIDE SEQUENCE</scope>
    <source>
        <strain evidence="8">Expedition CK06-06</strain>
    </source>
</reference>
<dbReference type="GO" id="GO:0016020">
    <property type="term" value="C:membrane"/>
    <property type="evidence" value="ECO:0007669"/>
    <property type="project" value="InterPro"/>
</dbReference>
<evidence type="ECO:0000256" key="3">
    <source>
        <dbReference type="ARBA" id="ARBA00022692"/>
    </source>
</evidence>
<keyword evidence="3 7" id="KW-0812">Transmembrane</keyword>
<keyword evidence="5 7" id="KW-1133">Transmembrane helix</keyword>
<keyword evidence="6 7" id="KW-0472">Membrane</keyword>
<sequence>MILGFLVILFDRVTKWYALTAFKQEVVVNKFLSFQLTFNRGISWGMFYYRDPLVFMGITLLIMAVTAGLIYYSVKRYQEGKSIVGETLVIAGALSNCYDRFVYQGVIDF</sequence>
<keyword evidence="1" id="KW-1003">Cell membrane</keyword>
<evidence type="ECO:0000256" key="7">
    <source>
        <dbReference type="SAM" id="Phobius"/>
    </source>
</evidence>
<proteinExistence type="predicted"/>
<name>X1CIL2_9ZZZZ</name>
<dbReference type="GO" id="GO:0006508">
    <property type="term" value="P:proteolysis"/>
    <property type="evidence" value="ECO:0007669"/>
    <property type="project" value="UniProtKB-KW"/>
</dbReference>
<dbReference type="EMBL" id="BART01036165">
    <property type="protein sequence ID" value="GAH08181.1"/>
    <property type="molecule type" value="Genomic_DNA"/>
</dbReference>
<evidence type="ECO:0000256" key="1">
    <source>
        <dbReference type="ARBA" id="ARBA00022475"/>
    </source>
</evidence>
<gene>
    <name evidence="8" type="ORF">S01H4_61106</name>
</gene>
<evidence type="ECO:0008006" key="9">
    <source>
        <dbReference type="Google" id="ProtNLM"/>
    </source>
</evidence>
<evidence type="ECO:0000256" key="4">
    <source>
        <dbReference type="ARBA" id="ARBA00022801"/>
    </source>
</evidence>
<keyword evidence="2" id="KW-0645">Protease</keyword>
<comment type="caution">
    <text evidence="8">The sequence shown here is derived from an EMBL/GenBank/DDBJ whole genome shotgun (WGS) entry which is preliminary data.</text>
</comment>
<evidence type="ECO:0000256" key="6">
    <source>
        <dbReference type="ARBA" id="ARBA00023136"/>
    </source>
</evidence>